<dbReference type="SMART" id="SM00173">
    <property type="entry name" value="RAS"/>
    <property type="match status" value="1"/>
</dbReference>
<accession>A0AAV7ZPN3</accession>
<name>A0AAV7ZPN3_9EUKA</name>
<feature type="compositionally biased region" description="Basic and acidic residues" evidence="5">
    <location>
        <begin position="191"/>
        <end position="203"/>
    </location>
</feature>
<feature type="region of interest" description="Disordered" evidence="5">
    <location>
        <begin position="182"/>
        <end position="203"/>
    </location>
</feature>
<evidence type="ECO:0000256" key="3">
    <source>
        <dbReference type="ARBA" id="ARBA00022741"/>
    </source>
</evidence>
<dbReference type="Proteomes" id="UP001146793">
    <property type="component" value="Unassembled WGS sequence"/>
</dbReference>
<dbReference type="GO" id="GO:0003924">
    <property type="term" value="F:GTPase activity"/>
    <property type="evidence" value="ECO:0007669"/>
    <property type="project" value="InterPro"/>
</dbReference>
<keyword evidence="9" id="KW-1185">Reference proteome</keyword>
<evidence type="ECO:0000313" key="6">
    <source>
        <dbReference type="EMBL" id="KAJ3443971.1"/>
    </source>
</evidence>
<dbReference type="PROSITE" id="PS51420">
    <property type="entry name" value="RHO"/>
    <property type="match status" value="1"/>
</dbReference>
<keyword evidence="4" id="KW-0472">Membrane</keyword>
<evidence type="ECO:0000256" key="2">
    <source>
        <dbReference type="ARBA" id="ARBA00006270"/>
    </source>
</evidence>
<reference evidence="7" key="1">
    <citation type="submission" date="2022-08" db="EMBL/GenBank/DDBJ databases">
        <title>Novel sulfate-reducing endosymbionts in the free-living metamonad Anaeramoeba.</title>
        <authorList>
            <person name="Jerlstrom-Hultqvist J."/>
            <person name="Cepicka I."/>
            <person name="Gallot-Lavallee L."/>
            <person name="Salas-Leiva D."/>
            <person name="Curtis B.A."/>
            <person name="Zahonova K."/>
            <person name="Pipaliya S."/>
            <person name="Dacks J."/>
            <person name="Roger A.J."/>
        </authorList>
    </citation>
    <scope>NUCLEOTIDE SEQUENCE</scope>
    <source>
        <strain evidence="7">Schooner1</strain>
    </source>
</reference>
<comment type="caution">
    <text evidence="6">The sequence shown here is derived from an EMBL/GenBank/DDBJ whole genome shotgun (WGS) entry which is preliminary data.</text>
</comment>
<dbReference type="GO" id="GO:0005525">
    <property type="term" value="F:GTP binding"/>
    <property type="evidence" value="ECO:0007669"/>
    <property type="project" value="InterPro"/>
</dbReference>
<dbReference type="InterPro" id="IPR005225">
    <property type="entry name" value="Small_GTP-bd"/>
</dbReference>
<dbReference type="SMART" id="SM00176">
    <property type="entry name" value="RAN"/>
    <property type="match status" value="1"/>
</dbReference>
<dbReference type="FunFam" id="3.40.50.300:FF:000586">
    <property type="entry name" value="Rab family GTPase"/>
    <property type="match status" value="1"/>
</dbReference>
<dbReference type="InterPro" id="IPR027417">
    <property type="entry name" value="P-loop_NTPase"/>
</dbReference>
<dbReference type="EMBL" id="JAOAOG010000231">
    <property type="protein sequence ID" value="KAJ6239045.1"/>
    <property type="molecule type" value="Genomic_DNA"/>
</dbReference>
<dbReference type="Proteomes" id="UP001150062">
    <property type="component" value="Unassembled WGS sequence"/>
</dbReference>
<dbReference type="Pfam" id="PF00071">
    <property type="entry name" value="Ras"/>
    <property type="match status" value="1"/>
</dbReference>
<evidence type="ECO:0000256" key="1">
    <source>
        <dbReference type="ARBA" id="ARBA00004308"/>
    </source>
</evidence>
<proteinExistence type="inferred from homology"/>
<dbReference type="InterPro" id="IPR001806">
    <property type="entry name" value="Small_GTPase"/>
</dbReference>
<comment type="subcellular location">
    <subcellularLocation>
        <location evidence="1">Endomembrane system</location>
    </subcellularLocation>
</comment>
<dbReference type="SMART" id="SM00174">
    <property type="entry name" value="RHO"/>
    <property type="match status" value="1"/>
</dbReference>
<keyword evidence="3" id="KW-0547">Nucleotide-binding</keyword>
<dbReference type="PANTHER" id="PTHR47979">
    <property type="entry name" value="DRAB11-RELATED"/>
    <property type="match status" value="1"/>
</dbReference>
<evidence type="ECO:0000256" key="4">
    <source>
        <dbReference type="ARBA" id="ARBA00023136"/>
    </source>
</evidence>
<dbReference type="SMART" id="SM00177">
    <property type="entry name" value="ARF"/>
    <property type="match status" value="1"/>
</dbReference>
<dbReference type="PRINTS" id="PR00449">
    <property type="entry name" value="RASTRNSFRMNG"/>
</dbReference>
<dbReference type="NCBIfam" id="TIGR00231">
    <property type="entry name" value="small_GTP"/>
    <property type="match status" value="1"/>
</dbReference>
<evidence type="ECO:0000313" key="9">
    <source>
        <dbReference type="Proteomes" id="UP001150062"/>
    </source>
</evidence>
<dbReference type="GO" id="GO:0012505">
    <property type="term" value="C:endomembrane system"/>
    <property type="evidence" value="ECO:0007669"/>
    <property type="project" value="UniProtKB-SubCell"/>
</dbReference>
<gene>
    <name evidence="6" type="ORF">M0812_09820</name>
    <name evidence="7" type="ORF">M0813_25628</name>
</gene>
<evidence type="ECO:0000313" key="7">
    <source>
        <dbReference type="EMBL" id="KAJ6239045.1"/>
    </source>
</evidence>
<organism evidence="6 8">
    <name type="scientific">Anaeramoeba flamelloides</name>
    <dbReference type="NCBI Taxonomy" id="1746091"/>
    <lineage>
        <taxon>Eukaryota</taxon>
        <taxon>Metamonada</taxon>
        <taxon>Anaeramoebidae</taxon>
        <taxon>Anaeramoeba</taxon>
    </lineage>
</organism>
<reference evidence="6" key="2">
    <citation type="submission" date="2022-08" db="EMBL/GenBank/DDBJ databases">
        <title>Novel sulphate-reducing endosymbionts in the free-living metamonad Anaeramoeba.</title>
        <authorList>
            <person name="Jerlstrom-Hultqvist J."/>
            <person name="Cepicka I."/>
            <person name="Gallot-Lavallee L."/>
            <person name="Salas-Leiva D."/>
            <person name="Curtis B.A."/>
            <person name="Zahonova K."/>
            <person name="Pipaliya S."/>
            <person name="Dacks J."/>
            <person name="Roger A.J."/>
        </authorList>
    </citation>
    <scope>NUCLEOTIDE SEQUENCE</scope>
    <source>
        <strain evidence="6">Busselton2</strain>
    </source>
</reference>
<evidence type="ECO:0000313" key="8">
    <source>
        <dbReference type="Proteomes" id="UP001146793"/>
    </source>
</evidence>
<protein>
    <submittedName>
        <fullName evidence="6">Ras-related protein rab-4a</fullName>
    </submittedName>
</protein>
<sequence length="203" mass="23069">MSTYTMIFKYIVVGGMGTGKTSLLNRFIDDEFYTDCPHTIGIEFAAKVVPVSDERIKVQVWDTAGQERFRAITRSYFRGAVCTLLVYDVSRRKSFNQLTTWLNDAQNLTNPNSLILLIGNKIDLEERVVTREEAEEFAQENNLLYTETSAKTGENVNDAFMDMTKKVYKLVKEGKLKLTTTQTENEMDLQSDNKPKKDSGGCC</sequence>
<dbReference type="Gene3D" id="3.40.50.300">
    <property type="entry name" value="P-loop containing nucleotide triphosphate hydrolases"/>
    <property type="match status" value="1"/>
</dbReference>
<dbReference type="PROSITE" id="PS51419">
    <property type="entry name" value="RAB"/>
    <property type="match status" value="1"/>
</dbReference>
<dbReference type="EMBL" id="JANTQA010000023">
    <property type="protein sequence ID" value="KAJ3443971.1"/>
    <property type="molecule type" value="Genomic_DNA"/>
</dbReference>
<dbReference type="CDD" id="cd00154">
    <property type="entry name" value="Rab"/>
    <property type="match status" value="1"/>
</dbReference>
<dbReference type="PROSITE" id="PS51421">
    <property type="entry name" value="RAS"/>
    <property type="match status" value="1"/>
</dbReference>
<dbReference type="SUPFAM" id="SSF52540">
    <property type="entry name" value="P-loop containing nucleoside triphosphate hydrolases"/>
    <property type="match status" value="1"/>
</dbReference>
<dbReference type="SMART" id="SM00175">
    <property type="entry name" value="RAB"/>
    <property type="match status" value="1"/>
</dbReference>
<dbReference type="InterPro" id="IPR050209">
    <property type="entry name" value="Rab_GTPases_membrane_traffic"/>
</dbReference>
<comment type="similarity">
    <text evidence="2">Belongs to the small GTPase superfamily. Rab family.</text>
</comment>
<dbReference type="AlphaFoldDB" id="A0AAV7ZPN3"/>
<evidence type="ECO:0000256" key="5">
    <source>
        <dbReference type="SAM" id="MobiDB-lite"/>
    </source>
</evidence>